<dbReference type="EMBL" id="SLUN01000030">
    <property type="protein sequence ID" value="TCL61900.1"/>
    <property type="molecule type" value="Genomic_DNA"/>
</dbReference>
<accession>A0A4R1R8L9</accession>
<reference evidence="1 2" key="1">
    <citation type="submission" date="2019-03" db="EMBL/GenBank/DDBJ databases">
        <title>Genomic Encyclopedia of Type Strains, Phase IV (KMG-IV): sequencing the most valuable type-strain genomes for metagenomic binning, comparative biology and taxonomic classification.</title>
        <authorList>
            <person name="Goeker M."/>
        </authorList>
    </citation>
    <scope>NUCLEOTIDE SEQUENCE [LARGE SCALE GENOMIC DNA]</scope>
    <source>
        <strain evidence="1 2">LX-B</strain>
    </source>
</reference>
<dbReference type="Gene3D" id="4.10.280.10">
    <property type="entry name" value="Helix-loop-helix DNA-binding domain"/>
    <property type="match status" value="1"/>
</dbReference>
<dbReference type="OrthoDB" id="1937171at2"/>
<dbReference type="GO" id="GO:0046983">
    <property type="term" value="F:protein dimerization activity"/>
    <property type="evidence" value="ECO:0007669"/>
    <property type="project" value="InterPro"/>
</dbReference>
<sequence>MDNQMSKLRQKIEVARKEMERLWDLKKRTDPEVLRAAAKVDKLLNEYRKLLEQNAEK</sequence>
<dbReference type="InterPro" id="IPR036638">
    <property type="entry name" value="HLH_DNA-bd_sf"/>
</dbReference>
<gene>
    <name evidence="1" type="ORF">EDC14_10302</name>
</gene>
<evidence type="ECO:0000313" key="1">
    <source>
        <dbReference type="EMBL" id="TCL61900.1"/>
    </source>
</evidence>
<dbReference type="RefSeq" id="WP_132016028.1">
    <property type="nucleotide sequence ID" value="NZ_SLUN01000030.1"/>
</dbReference>
<keyword evidence="2" id="KW-1185">Reference proteome</keyword>
<dbReference type="AlphaFoldDB" id="A0A4R1R8L9"/>
<dbReference type="Proteomes" id="UP000295008">
    <property type="component" value="Unassembled WGS sequence"/>
</dbReference>
<dbReference type="Pfam" id="PF09388">
    <property type="entry name" value="SpoOE-like"/>
    <property type="match status" value="1"/>
</dbReference>
<evidence type="ECO:0000313" key="2">
    <source>
        <dbReference type="Proteomes" id="UP000295008"/>
    </source>
</evidence>
<dbReference type="InterPro" id="IPR037208">
    <property type="entry name" value="Spo0E-like_sf"/>
</dbReference>
<organism evidence="1 2">
    <name type="scientific">Hydrogenispora ethanolica</name>
    <dbReference type="NCBI Taxonomy" id="1082276"/>
    <lineage>
        <taxon>Bacteria</taxon>
        <taxon>Bacillati</taxon>
        <taxon>Bacillota</taxon>
        <taxon>Hydrogenispora</taxon>
    </lineage>
</organism>
<name>A0A4R1R8L9_HYDET</name>
<comment type="caution">
    <text evidence="1">The sequence shown here is derived from an EMBL/GenBank/DDBJ whole genome shotgun (WGS) entry which is preliminary data.</text>
</comment>
<dbReference type="SUPFAM" id="SSF140500">
    <property type="entry name" value="BAS1536-like"/>
    <property type="match status" value="1"/>
</dbReference>
<protein>
    <submittedName>
        <fullName evidence="1">Spo0E like sporulation regulatory protein</fullName>
    </submittedName>
</protein>
<dbReference type="InterPro" id="IPR018540">
    <property type="entry name" value="Spo0E-like"/>
</dbReference>
<dbReference type="GO" id="GO:0043937">
    <property type="term" value="P:regulation of sporulation"/>
    <property type="evidence" value="ECO:0007669"/>
    <property type="project" value="InterPro"/>
</dbReference>
<proteinExistence type="predicted"/>